<keyword evidence="1" id="KW-0812">Transmembrane</keyword>
<evidence type="ECO:0000313" key="4">
    <source>
        <dbReference type="Proteomes" id="UP001060919"/>
    </source>
</evidence>
<dbReference type="RefSeq" id="WP_264788317.1">
    <property type="nucleotide sequence ID" value="NZ_AP026867.1"/>
</dbReference>
<keyword evidence="1" id="KW-0472">Membrane</keyword>
<evidence type="ECO:0000256" key="1">
    <source>
        <dbReference type="SAM" id="Phobius"/>
    </source>
</evidence>
<feature type="transmembrane region" description="Helical" evidence="1">
    <location>
        <begin position="38"/>
        <end position="56"/>
    </location>
</feature>
<dbReference type="KEGG" id="aup:AsAng_0037760"/>
<organism evidence="3 4">
    <name type="scientific">Aureispira anguillae</name>
    <dbReference type="NCBI Taxonomy" id="2864201"/>
    <lineage>
        <taxon>Bacteria</taxon>
        <taxon>Pseudomonadati</taxon>
        <taxon>Bacteroidota</taxon>
        <taxon>Saprospiria</taxon>
        <taxon>Saprospirales</taxon>
        <taxon>Saprospiraceae</taxon>
        <taxon>Aureispira</taxon>
    </lineage>
</organism>
<proteinExistence type="predicted"/>
<keyword evidence="1" id="KW-1133">Transmembrane helix</keyword>
<evidence type="ECO:0000313" key="3">
    <source>
        <dbReference type="EMBL" id="BDS13048.1"/>
    </source>
</evidence>
<gene>
    <name evidence="2" type="ORF">AsAng_0037130</name>
    <name evidence="3" type="ORF">AsAng_0037760</name>
</gene>
<protein>
    <submittedName>
        <fullName evidence="3">Uncharacterized protein</fullName>
    </submittedName>
</protein>
<reference evidence="3" key="1">
    <citation type="submission" date="2022-09" db="EMBL/GenBank/DDBJ databases">
        <title>Aureispira anguillicida sp. nov., isolated from Leptocephalus of Japanese eel Anguilla japonica.</title>
        <authorList>
            <person name="Yuasa K."/>
            <person name="Mekata T."/>
            <person name="Ikunari K."/>
        </authorList>
    </citation>
    <scope>NUCLEOTIDE SEQUENCE</scope>
    <source>
        <strain evidence="3">EL160426</strain>
    </source>
</reference>
<dbReference type="Proteomes" id="UP001060919">
    <property type="component" value="Chromosome"/>
</dbReference>
<dbReference type="AlphaFoldDB" id="A0A915YH35"/>
<dbReference type="KEGG" id="aup:AsAng_0037130"/>
<name>A0A915YH35_9BACT</name>
<evidence type="ECO:0000313" key="2">
    <source>
        <dbReference type="EMBL" id="BDS12985.1"/>
    </source>
</evidence>
<dbReference type="EMBL" id="AP026867">
    <property type="protein sequence ID" value="BDS13048.1"/>
    <property type="molecule type" value="Genomic_DNA"/>
</dbReference>
<dbReference type="EMBL" id="AP026867">
    <property type="protein sequence ID" value="BDS12985.1"/>
    <property type="molecule type" value="Genomic_DNA"/>
</dbReference>
<accession>A0A915YH35</accession>
<keyword evidence="4" id="KW-1185">Reference proteome</keyword>
<sequence length="67" mass="7779">MPLLIPFLVGASTTGFLWYNSAKEQKAVPTFQEEFFKIAKPLLLIGLAILFFRWLYLRNKQQISETT</sequence>